<evidence type="ECO:0000256" key="1">
    <source>
        <dbReference type="SAM" id="Coils"/>
    </source>
</evidence>
<keyword evidence="3" id="KW-1185">Reference proteome</keyword>
<evidence type="ECO:0000313" key="2">
    <source>
        <dbReference type="EMBL" id="QDB74589.1"/>
    </source>
</evidence>
<accession>A0A4Y5TYR8</accession>
<dbReference type="GeneID" id="65119953"/>
<feature type="coiled-coil region" evidence="1">
    <location>
        <begin position="59"/>
        <end position="86"/>
    </location>
</feature>
<dbReference type="EMBL" id="MK864264">
    <property type="protein sequence ID" value="QDB74589.1"/>
    <property type="molecule type" value="Genomic_DNA"/>
</dbReference>
<keyword evidence="1" id="KW-0175">Coiled coil</keyword>
<dbReference type="RefSeq" id="YP_010102064.1">
    <property type="nucleotide sequence ID" value="NC_055796.1"/>
</dbReference>
<dbReference type="Proteomes" id="UP000317805">
    <property type="component" value="Segment"/>
</dbReference>
<gene>
    <name evidence="2" type="primary">7</name>
    <name evidence="2" type="ORF">SEA_VANDEWEGE_7</name>
</gene>
<sequence>MGAADEARNLPVILGSAGQHRSADQVARLIAELDQARVIAEWLVAETEWECNSYSVRMEAKTLRQRDDARAEIKQARAALDELVTHGDLTPSGRRVLLRILGGES</sequence>
<evidence type="ECO:0000313" key="3">
    <source>
        <dbReference type="Proteomes" id="UP000317805"/>
    </source>
</evidence>
<proteinExistence type="predicted"/>
<reference evidence="2 3" key="1">
    <citation type="submission" date="2019-04" db="EMBL/GenBank/DDBJ databases">
        <authorList>
            <person name="Bostrom E.R."/>
            <person name="Castillo G."/>
            <person name="Delesalle V.A."/>
            <person name="Garlena R.A."/>
            <person name="Russell D.A."/>
            <person name="Pope W.H."/>
            <person name="Jacobs-Sera D."/>
            <person name="Hatfull G.F."/>
        </authorList>
    </citation>
    <scope>NUCLEOTIDE SEQUENCE [LARGE SCALE GENOMIC DNA]</scope>
</reference>
<protein>
    <submittedName>
        <fullName evidence="2">Uncharacterized protein</fullName>
    </submittedName>
</protein>
<dbReference type="KEGG" id="vg:65119953"/>
<name>A0A4Y5TYR8_9CAUD</name>
<organism evidence="2 3">
    <name type="scientific">Gordonia phage VanDeWege</name>
    <dbReference type="NCBI Taxonomy" id="2588131"/>
    <lineage>
        <taxon>Viruses</taxon>
        <taxon>Duplodnaviria</taxon>
        <taxon>Heunggongvirae</taxon>
        <taxon>Uroviricota</taxon>
        <taxon>Caudoviricetes</taxon>
        <taxon>Stackebrandtviridae</taxon>
        <taxon>Frickvirinae</taxon>
        <taxon>Wizardvirus</taxon>
        <taxon>Wizardvirus vandewege</taxon>
    </lineage>
</organism>